<keyword evidence="4" id="KW-1185">Reference proteome</keyword>
<gene>
    <name evidence="3" type="ORF">SacazDRAFT_00225</name>
</gene>
<dbReference type="AlphaFoldDB" id="H8G652"/>
<dbReference type="InterPro" id="IPR015422">
    <property type="entry name" value="PyrdxlP-dep_Trfase_small"/>
</dbReference>
<dbReference type="Pfam" id="PF00266">
    <property type="entry name" value="Aminotran_5"/>
    <property type="match status" value="1"/>
</dbReference>
<dbReference type="InterPro" id="IPR000192">
    <property type="entry name" value="Aminotrans_V_dom"/>
</dbReference>
<organism evidence="3 4">
    <name type="scientific">Saccharomonospora azurea NA-128</name>
    <dbReference type="NCBI Taxonomy" id="882081"/>
    <lineage>
        <taxon>Bacteria</taxon>
        <taxon>Bacillati</taxon>
        <taxon>Actinomycetota</taxon>
        <taxon>Actinomycetes</taxon>
        <taxon>Pseudonocardiales</taxon>
        <taxon>Pseudonocardiaceae</taxon>
        <taxon>Saccharomonospora</taxon>
    </lineage>
</organism>
<dbReference type="InterPro" id="IPR015424">
    <property type="entry name" value="PyrdxlP-dep_Trfase"/>
</dbReference>
<dbReference type="HOGENOM" id="CLU_003433_2_1_11"/>
<evidence type="ECO:0000259" key="2">
    <source>
        <dbReference type="Pfam" id="PF00266"/>
    </source>
</evidence>
<accession>H8G652</accession>
<name>H8G652_9PSEU</name>
<sequence>MSAAHGVSVRSRGERSLIHDSGTQATVARLRADTPACENVVHFDNAGSALPPRPVVDRVIRHLRREEQIGGYLAADEVRDELADGYAALARLVGARPEEIAVTDSATRSWVSVFTGVSWREGDRVLTAASEYSSNLIAMFEAARERGVRVERVPSAADGDVDVDALSAMLDDRVRMVAITHAPTNGGLVQPVERIGAALGDHPALFLVDACQSIGQLPLDLDTVNADALSATGRKYLRAPRGTGFLAVRGSALEDLTPVHVDLDSAWLEDGRVRLRGDARRFELFERNVAAVLGLGEAARYYLDVGPEWVHEYVTGLAEHLRERLTELSDVEVTDIGSCRSGIVSFRAHTVPARELVARLKERGVHATVSRASSTPWDMGDRELDELVRASVHYYNTPDEVARFCAEVASMLR</sequence>
<dbReference type="Gene3D" id="3.40.640.10">
    <property type="entry name" value="Type I PLP-dependent aspartate aminotransferase-like (Major domain)"/>
    <property type="match status" value="1"/>
</dbReference>
<protein>
    <submittedName>
        <fullName evidence="3">Selenocysteine lyase</fullName>
    </submittedName>
</protein>
<dbReference type="Gene3D" id="3.90.1150.10">
    <property type="entry name" value="Aspartate Aminotransferase, domain 1"/>
    <property type="match status" value="1"/>
</dbReference>
<dbReference type="SUPFAM" id="SSF53383">
    <property type="entry name" value="PLP-dependent transferases"/>
    <property type="match status" value="1"/>
</dbReference>
<feature type="region of interest" description="Disordered" evidence="1">
    <location>
        <begin position="1"/>
        <end position="20"/>
    </location>
</feature>
<dbReference type="GO" id="GO:0016829">
    <property type="term" value="F:lyase activity"/>
    <property type="evidence" value="ECO:0007669"/>
    <property type="project" value="UniProtKB-KW"/>
</dbReference>
<evidence type="ECO:0000313" key="4">
    <source>
        <dbReference type="Proteomes" id="UP000004705"/>
    </source>
</evidence>
<evidence type="ECO:0000313" key="3">
    <source>
        <dbReference type="EMBL" id="EHY87212.1"/>
    </source>
</evidence>
<keyword evidence="3" id="KW-0456">Lyase</keyword>
<dbReference type="EMBL" id="CM001466">
    <property type="protein sequence ID" value="EHY87212.1"/>
    <property type="molecule type" value="Genomic_DNA"/>
</dbReference>
<dbReference type="PANTHER" id="PTHR43586:SF24">
    <property type="entry name" value="BLR4730 PROTEIN"/>
    <property type="match status" value="1"/>
</dbReference>
<proteinExistence type="predicted"/>
<evidence type="ECO:0000256" key="1">
    <source>
        <dbReference type="SAM" id="MobiDB-lite"/>
    </source>
</evidence>
<feature type="domain" description="Aminotransferase class V" evidence="2">
    <location>
        <begin position="42"/>
        <end position="404"/>
    </location>
</feature>
<reference evidence="3 4" key="1">
    <citation type="journal article" date="2012" name="Stand. Genomic Sci.">
        <title>Genome sequence of the soil bacterium Saccharomonospora azurea type strain (NA-128(T)).</title>
        <authorList>
            <person name="Klenk H.P."/>
            <person name="Held B."/>
            <person name="Lucas S."/>
            <person name="Lapidus A."/>
            <person name="Copeland A."/>
            <person name="Hammon N."/>
            <person name="Pitluck S."/>
            <person name="Goodwin L.A."/>
            <person name="Han C."/>
            <person name="Tapia R."/>
            <person name="Brambilla E.M."/>
            <person name="Potter G."/>
            <person name="Land M."/>
            <person name="Ivanova N."/>
            <person name="Rohde M."/>
            <person name="Goker M."/>
            <person name="Detter J.C."/>
            <person name="Kyrpides N.C."/>
            <person name="Woyke T."/>
        </authorList>
    </citation>
    <scope>NUCLEOTIDE SEQUENCE [LARGE SCALE GENOMIC DNA]</scope>
    <source>
        <strain evidence="3 4">NA-128</strain>
    </source>
</reference>
<dbReference type="InterPro" id="IPR015421">
    <property type="entry name" value="PyrdxlP-dep_Trfase_major"/>
</dbReference>
<dbReference type="PANTHER" id="PTHR43586">
    <property type="entry name" value="CYSTEINE DESULFURASE"/>
    <property type="match status" value="1"/>
</dbReference>
<dbReference type="Proteomes" id="UP000004705">
    <property type="component" value="Chromosome"/>
</dbReference>